<feature type="compositionally biased region" description="Basic and acidic residues" evidence="2">
    <location>
        <begin position="586"/>
        <end position="632"/>
    </location>
</feature>
<protein>
    <submittedName>
        <fullName evidence="4">Uncharacterized protein</fullName>
    </submittedName>
</protein>
<keyword evidence="3" id="KW-0472">Membrane</keyword>
<accession>A0A6L5Y1D1</accession>
<sequence length="788" mass="90517">MKKIFFKRAVVFLLIFSIMMGIFPEMVTGKQKEDDLQRENIVETDKININETANESEEDIVASGAAISSRTKRATSEQLLLKTRVYVYVKPDSTNSQNGIINEHKYFTVGYISLDLPIADYSKYPSENGDKTLSEYKDSIDEALKNLKYEHNKWLEKCTIDWYTLHVSDGADHYVSSGSSEWHLDGTVKAEEIPEIYNITYDANDGSRKTYNDIDSYKKGEEVTVKGKDEVGFTTPEKKKFIGWSMEKDGSDKLYQQGETFAVEKNVTLYAQWETIKTAKIKVKEIYLDESKENKQTEVIKEAEVLAGEDYSINFQYEHDGKTDWEIDSKKEKGICVTSLDNASQKTKYDLKKDEKEKPVGLSFKTIENKDMSYEVIIRYKRAEQKTVETKVYAYVRPTGIDKEKEGILNGHKYFTVGHITVDMPVPEFHKEAYSHKNGKKTLEQYDARVKEALKNLKYEHNAWLKDCNINWYSLHVDNGADNYVPTGKPAWHLDGEVKVKDLPSLYKVTYDENNEKADKNKIYEDSNLYVENQDVTIMDNNKTGFHVDGKKFLGWTTDKKGKGKLYQAEEKFAIKENTRFYAKWEEETPEKEEKPEKPETPEKPATPEKPEETIPTPEKKDDGVPDVKKPEPTSPVQIPDSKTPLTEMPNPGNETVKIPDEKVPLTEEPKTDMETVDIPDEEVPLTEKPKTDLETVEIPDEKVPLAKTPEKKLKTVDIPEEEVPLANNMKKRSRLKDKSERVENEEGFVSDVAKTGDNIMIWFLGTIISFLGFALIVWNEKKAKKDF</sequence>
<evidence type="ECO:0000313" key="4">
    <source>
        <dbReference type="EMBL" id="MSS64709.1"/>
    </source>
</evidence>
<gene>
    <name evidence="4" type="ORF">FYJ58_12610</name>
</gene>
<dbReference type="InterPro" id="IPR013378">
    <property type="entry name" value="InlB-like_B-rpt"/>
</dbReference>
<dbReference type="Gene3D" id="2.60.40.4270">
    <property type="entry name" value="Listeria-Bacteroides repeat domain"/>
    <property type="match status" value="2"/>
</dbReference>
<evidence type="ECO:0000256" key="2">
    <source>
        <dbReference type="SAM" id="MobiDB-lite"/>
    </source>
</evidence>
<comment type="subcellular location">
    <subcellularLocation>
        <location evidence="1">Cell envelope</location>
    </subcellularLocation>
</comment>
<name>A0A6L5Y1D1_9FIRM</name>
<evidence type="ECO:0000256" key="3">
    <source>
        <dbReference type="SAM" id="Phobius"/>
    </source>
</evidence>
<feature type="region of interest" description="Disordered" evidence="2">
    <location>
        <begin position="586"/>
        <end position="670"/>
    </location>
</feature>
<comment type="caution">
    <text evidence="4">The sequence shown here is derived from an EMBL/GenBank/DDBJ whole genome shotgun (WGS) entry which is preliminary data.</text>
</comment>
<proteinExistence type="predicted"/>
<feature type="transmembrane region" description="Helical" evidence="3">
    <location>
        <begin position="760"/>
        <end position="779"/>
    </location>
</feature>
<dbReference type="Pfam" id="PF09479">
    <property type="entry name" value="Flg_new"/>
    <property type="match status" value="2"/>
</dbReference>
<organism evidence="4 5">
    <name type="scientific">Velocimicrobium porci</name>
    <dbReference type="NCBI Taxonomy" id="2606634"/>
    <lineage>
        <taxon>Bacteria</taxon>
        <taxon>Bacillati</taxon>
        <taxon>Bacillota</taxon>
        <taxon>Clostridia</taxon>
        <taxon>Lachnospirales</taxon>
        <taxon>Lachnospiraceae</taxon>
        <taxon>Velocimicrobium</taxon>
    </lineage>
</organism>
<dbReference type="GO" id="GO:0030313">
    <property type="term" value="C:cell envelope"/>
    <property type="evidence" value="ECO:0007669"/>
    <property type="project" value="UniProtKB-SubCell"/>
</dbReference>
<dbReference type="Proteomes" id="UP000482209">
    <property type="component" value="Unassembled WGS sequence"/>
</dbReference>
<keyword evidence="5" id="KW-1185">Reference proteome</keyword>
<dbReference type="EMBL" id="VUMT01000026">
    <property type="protein sequence ID" value="MSS64709.1"/>
    <property type="molecule type" value="Genomic_DNA"/>
</dbReference>
<keyword evidence="3" id="KW-0812">Transmembrane</keyword>
<reference evidence="4 5" key="1">
    <citation type="submission" date="2019-08" db="EMBL/GenBank/DDBJ databases">
        <title>In-depth cultivation of the pig gut microbiome towards novel bacterial diversity and tailored functional studies.</title>
        <authorList>
            <person name="Wylensek D."/>
            <person name="Hitch T.C.A."/>
            <person name="Clavel T."/>
        </authorList>
    </citation>
    <scope>NUCLEOTIDE SEQUENCE [LARGE SCALE GENOMIC DNA]</scope>
    <source>
        <strain evidence="4 5">WCA-693-APC-MOT-I</strain>
    </source>
</reference>
<evidence type="ECO:0000256" key="1">
    <source>
        <dbReference type="ARBA" id="ARBA00004196"/>
    </source>
</evidence>
<evidence type="ECO:0000313" key="5">
    <source>
        <dbReference type="Proteomes" id="UP000482209"/>
    </source>
</evidence>
<dbReference type="AlphaFoldDB" id="A0A6L5Y1D1"/>
<dbReference type="RefSeq" id="WP_154520100.1">
    <property type="nucleotide sequence ID" value="NZ_VUMT01000026.1"/>
</dbReference>
<dbReference type="InterPro" id="IPR042229">
    <property type="entry name" value="Listeria/Bacterioides_rpt_sf"/>
</dbReference>
<feature type="compositionally biased region" description="Basic and acidic residues" evidence="2">
    <location>
        <begin position="658"/>
        <end position="670"/>
    </location>
</feature>
<keyword evidence="3" id="KW-1133">Transmembrane helix</keyword>